<gene>
    <name evidence="1" type="ORF">C5S46_05760</name>
</gene>
<comment type="caution">
    <text evidence="1">The sequence shown here is derived from an EMBL/GenBank/DDBJ whole genome shotgun (WGS) entry which is preliminary data.</text>
</comment>
<evidence type="ECO:0000313" key="2">
    <source>
        <dbReference type="Proteomes" id="UP000315423"/>
    </source>
</evidence>
<accession>A0AC61SAG7</accession>
<organism evidence="1 2">
    <name type="scientific">Candidatus Methanomarinus sp</name>
    <dbReference type="NCBI Taxonomy" id="3386244"/>
    <lineage>
        <taxon>Archaea</taxon>
        <taxon>Methanobacteriati</taxon>
        <taxon>Methanobacteriota</taxon>
        <taxon>Stenosarchaea group</taxon>
        <taxon>Methanomicrobia</taxon>
        <taxon>Methanosarcinales</taxon>
        <taxon>ANME-2 cluster</taxon>
        <taxon>Candidatus Methanocomedenaceae</taxon>
        <taxon>Candidatus Methanomarinus</taxon>
    </lineage>
</organism>
<reference evidence="1" key="1">
    <citation type="submission" date="2018-09" db="EMBL/GenBank/DDBJ databases">
        <title>A genomic encyclopedia of anaerobic methanotrophic archaea.</title>
        <authorList>
            <person name="Skennerton C.T."/>
            <person name="Chadwick G.L."/>
            <person name="Laso-Perez R."/>
            <person name="Leu A.O."/>
            <person name="Speth D.R."/>
            <person name="Yu H."/>
            <person name="Morgan-Lang C."/>
            <person name="Hatzenpichler R."/>
            <person name="Goudeau D."/>
            <person name="Malmstrom R."/>
            <person name="Woyke T."/>
            <person name="Hallam S."/>
            <person name="Tyson G.W."/>
            <person name="Wegener G."/>
            <person name="Boetius A."/>
            <person name="Orphan V.J."/>
        </authorList>
    </citation>
    <scope>NUCLEOTIDE SEQUENCE</scope>
    <source>
        <strain evidence="1">CONS3730D10UFb2</strain>
    </source>
</reference>
<protein>
    <submittedName>
        <fullName evidence="1">PIG-L family deacetylase</fullName>
    </submittedName>
</protein>
<dbReference type="EMBL" id="QYBA01000193">
    <property type="protein sequence ID" value="TKY91449.1"/>
    <property type="molecule type" value="Genomic_DNA"/>
</dbReference>
<evidence type="ECO:0000313" key="1">
    <source>
        <dbReference type="EMBL" id="TKY91449.1"/>
    </source>
</evidence>
<proteinExistence type="predicted"/>
<name>A0AC61SAG7_9EURY</name>
<dbReference type="Proteomes" id="UP000315423">
    <property type="component" value="Unassembled WGS sequence"/>
</dbReference>
<sequence>MNILILSPHADDAELGCGGSVFKFVEEGHNLLWVVFSTAEDSLPDNLPKDTLKTEFCDVASDIGLGEDDYEIFNFKVRHLHEHRQDVLEELINIRKYFNTDLVIGPSVNDYHQDHQVVANEMIRAFKTTSSIISYELPWNHITFNTQLFMRLGERHISKKYEILKHYDSQIIQNKPYFFKGFIYGLACNRGVQCNCKYAEAFEVVRWMR</sequence>